<evidence type="ECO:0000313" key="4">
    <source>
        <dbReference type="Proteomes" id="UP000187185"/>
    </source>
</evidence>
<dbReference type="AlphaFoldDB" id="A0A1P8U4D8"/>
<dbReference type="Pfam" id="PF13478">
    <property type="entry name" value="XdhC_C"/>
    <property type="match status" value="1"/>
</dbReference>
<gene>
    <name evidence="3" type="ORF">BOH66_00710</name>
</gene>
<dbReference type="InterPro" id="IPR003777">
    <property type="entry name" value="XdhC_CoxI"/>
</dbReference>
<sequence length="367" mass="36925">MREILPVAARWADAEQAFAIATVVGVGGSAPREIGASMVVSASGEVFGTVSGGCVEGAVYERCLEVLAGAAPHVDRFAYSDADAFAVGLTCGGTIDVLVRAVPPGSAAAADLQLLAAREAAAIPTGFALVTAGPELGVGRVVSSDAAAPAAVPGVVSLRVGVPARLIVVGAVEFAVALARLGAAMGMRVTVVDPREVFATEARFPGAEVVVDWPDRYLAGERLDAGTAVCVLTHDPKIDVPALRAALASPAGYIGAMGSRRTHDDRMRRLGDAEVPPAARMRVRSPIGLDLGGRSPEETALSILAEIVADRHGGTGARLSGLSGPVHAAVGPGAGSGSDAATQVPAAVPSSVPSIECAWMPDVPARS</sequence>
<feature type="domain" description="XdhC Rossmann" evidence="2">
    <location>
        <begin position="166"/>
        <end position="307"/>
    </location>
</feature>
<name>A0A1P8U4D8_9MICO</name>
<dbReference type="Gene3D" id="3.40.50.720">
    <property type="entry name" value="NAD(P)-binding Rossmann-like Domain"/>
    <property type="match status" value="1"/>
</dbReference>
<dbReference type="RefSeq" id="WP_076688379.1">
    <property type="nucleotide sequence ID" value="NZ_CP018762.1"/>
</dbReference>
<dbReference type="Proteomes" id="UP000187185">
    <property type="component" value="Chromosome"/>
</dbReference>
<feature type="domain" description="XdhC- CoxI" evidence="1">
    <location>
        <begin position="11"/>
        <end position="74"/>
    </location>
</feature>
<dbReference type="STRING" id="36805.BOH66_00710"/>
<accession>A0A1P8U4D8</accession>
<evidence type="ECO:0000259" key="2">
    <source>
        <dbReference type="Pfam" id="PF13478"/>
    </source>
</evidence>
<dbReference type="EMBL" id="CP018762">
    <property type="protein sequence ID" value="APZ32984.1"/>
    <property type="molecule type" value="Genomic_DNA"/>
</dbReference>
<organism evidence="3 4">
    <name type="scientific">Microbacterium aurum</name>
    <dbReference type="NCBI Taxonomy" id="36805"/>
    <lineage>
        <taxon>Bacteria</taxon>
        <taxon>Bacillati</taxon>
        <taxon>Actinomycetota</taxon>
        <taxon>Actinomycetes</taxon>
        <taxon>Micrococcales</taxon>
        <taxon>Microbacteriaceae</taxon>
        <taxon>Microbacterium</taxon>
    </lineage>
</organism>
<dbReference type="OrthoDB" id="9815497at2"/>
<reference evidence="3 4" key="1">
    <citation type="submission" date="2016-12" db="EMBL/GenBank/DDBJ databases">
        <title>Complete genome sequence of Microbacterium aurum KACC 15219.</title>
        <authorList>
            <person name="Jung Y."/>
            <person name="Shin J.-H."/>
            <person name="Lee Y.-J."/>
            <person name="Yi H."/>
            <person name="Bahn Y.-S."/>
            <person name="Kim J.F."/>
            <person name="Lee D.-W."/>
        </authorList>
    </citation>
    <scope>NUCLEOTIDE SEQUENCE [LARGE SCALE GENOMIC DNA]</scope>
    <source>
        <strain evidence="3 4">KACC 15219</strain>
    </source>
</reference>
<dbReference type="PANTHER" id="PTHR30388">
    <property type="entry name" value="ALDEHYDE OXIDOREDUCTASE MOLYBDENUM COFACTOR ASSEMBLY PROTEIN"/>
    <property type="match status" value="1"/>
</dbReference>
<dbReference type="KEGG" id="maur:BOH66_00710"/>
<dbReference type="Pfam" id="PF02625">
    <property type="entry name" value="XdhC_CoxI"/>
    <property type="match status" value="1"/>
</dbReference>
<proteinExistence type="predicted"/>
<evidence type="ECO:0000313" key="3">
    <source>
        <dbReference type="EMBL" id="APZ32984.1"/>
    </source>
</evidence>
<evidence type="ECO:0000259" key="1">
    <source>
        <dbReference type="Pfam" id="PF02625"/>
    </source>
</evidence>
<protein>
    <submittedName>
        <fullName evidence="3">XshC-Cox1-family protein</fullName>
    </submittedName>
</protein>
<dbReference type="InterPro" id="IPR027051">
    <property type="entry name" value="XdhC_Rossmann_dom"/>
</dbReference>
<dbReference type="PANTHER" id="PTHR30388:SF4">
    <property type="entry name" value="MOLYBDENUM COFACTOR INSERTION CHAPERONE PAOD"/>
    <property type="match status" value="1"/>
</dbReference>
<dbReference type="InterPro" id="IPR052698">
    <property type="entry name" value="MoCofactor_Util/Proc"/>
</dbReference>
<keyword evidence="4" id="KW-1185">Reference proteome</keyword>